<comment type="caution">
    <text evidence="10">The sequence shown here is derived from an EMBL/GenBank/DDBJ whole genome shotgun (WGS) entry which is preliminary data.</text>
</comment>
<evidence type="ECO:0000313" key="11">
    <source>
        <dbReference type="Proteomes" id="UP001465755"/>
    </source>
</evidence>
<dbReference type="PANTHER" id="PTHR31942:SF52">
    <property type="entry name" value="MLO-LIKE PROTEIN 1"/>
    <property type="match status" value="1"/>
</dbReference>
<feature type="region of interest" description="Disordered" evidence="8">
    <location>
        <begin position="621"/>
        <end position="668"/>
    </location>
</feature>
<feature type="region of interest" description="Disordered" evidence="8">
    <location>
        <begin position="585"/>
        <end position="606"/>
    </location>
</feature>
<dbReference type="Pfam" id="PF03094">
    <property type="entry name" value="Mlo"/>
    <property type="match status" value="3"/>
</dbReference>
<keyword evidence="11" id="KW-1185">Reference proteome</keyword>
<evidence type="ECO:0000256" key="1">
    <source>
        <dbReference type="ARBA" id="ARBA00004141"/>
    </source>
</evidence>
<proteinExistence type="inferred from homology"/>
<dbReference type="AlphaFoldDB" id="A0AAW1PC44"/>
<organism evidence="10 11">
    <name type="scientific">Symbiochloris irregularis</name>
    <dbReference type="NCBI Taxonomy" id="706552"/>
    <lineage>
        <taxon>Eukaryota</taxon>
        <taxon>Viridiplantae</taxon>
        <taxon>Chlorophyta</taxon>
        <taxon>core chlorophytes</taxon>
        <taxon>Trebouxiophyceae</taxon>
        <taxon>Trebouxiales</taxon>
        <taxon>Trebouxiaceae</taxon>
        <taxon>Symbiochloris</taxon>
    </lineage>
</organism>
<evidence type="ECO:0000313" key="10">
    <source>
        <dbReference type="EMBL" id="KAK9807309.1"/>
    </source>
</evidence>
<dbReference type="InterPro" id="IPR004326">
    <property type="entry name" value="Mlo"/>
</dbReference>
<evidence type="ECO:0000256" key="3">
    <source>
        <dbReference type="ARBA" id="ARBA00022692"/>
    </source>
</evidence>
<keyword evidence="3 9" id="KW-0812">Transmembrane</keyword>
<accession>A0AAW1PC44</accession>
<feature type="transmembrane region" description="Helical" evidence="9">
    <location>
        <begin position="59"/>
        <end position="77"/>
    </location>
</feature>
<evidence type="ECO:0000256" key="7">
    <source>
        <dbReference type="ARBA" id="ARBA00023265"/>
    </source>
</evidence>
<feature type="transmembrane region" description="Helical" evidence="9">
    <location>
        <begin position="512"/>
        <end position="537"/>
    </location>
</feature>
<dbReference type="EMBL" id="JALJOQ010000031">
    <property type="protein sequence ID" value="KAK9807309.1"/>
    <property type="molecule type" value="Genomic_DNA"/>
</dbReference>
<comment type="similarity">
    <text evidence="2">Belongs to the MLO family.</text>
</comment>
<evidence type="ECO:0000256" key="4">
    <source>
        <dbReference type="ARBA" id="ARBA00022821"/>
    </source>
</evidence>
<evidence type="ECO:0000256" key="6">
    <source>
        <dbReference type="ARBA" id="ARBA00023136"/>
    </source>
</evidence>
<feature type="transmembrane region" description="Helical" evidence="9">
    <location>
        <begin position="464"/>
        <end position="492"/>
    </location>
</feature>
<keyword evidence="7" id="KW-0568">Pathogenesis-related protein</keyword>
<evidence type="ECO:0008006" key="12">
    <source>
        <dbReference type="Google" id="ProtNLM"/>
    </source>
</evidence>
<evidence type="ECO:0000256" key="9">
    <source>
        <dbReference type="SAM" id="Phobius"/>
    </source>
</evidence>
<name>A0AAW1PC44_9CHLO</name>
<reference evidence="10 11" key="1">
    <citation type="journal article" date="2024" name="Nat. Commun.">
        <title>Phylogenomics reveals the evolutionary origins of lichenization in chlorophyte algae.</title>
        <authorList>
            <person name="Puginier C."/>
            <person name="Libourel C."/>
            <person name="Otte J."/>
            <person name="Skaloud P."/>
            <person name="Haon M."/>
            <person name="Grisel S."/>
            <person name="Petersen M."/>
            <person name="Berrin J.G."/>
            <person name="Delaux P.M."/>
            <person name="Dal Grande F."/>
            <person name="Keller J."/>
        </authorList>
    </citation>
    <scope>NUCLEOTIDE SEQUENCE [LARGE SCALE GENOMIC DNA]</scope>
    <source>
        <strain evidence="10 11">SAG 2036</strain>
    </source>
</reference>
<keyword evidence="6 9" id="KW-0472">Membrane</keyword>
<comment type="subcellular location">
    <subcellularLocation>
        <location evidence="1">Membrane</location>
        <topology evidence="1">Multi-pass membrane protein</topology>
    </subcellularLocation>
</comment>
<dbReference type="PANTHER" id="PTHR31942">
    <property type="entry name" value="MLO-LIKE PROTEIN 1"/>
    <property type="match status" value="1"/>
</dbReference>
<feature type="transmembrane region" description="Helical" evidence="9">
    <location>
        <begin position="12"/>
        <end position="28"/>
    </location>
</feature>
<feature type="transmembrane region" description="Helical" evidence="9">
    <location>
        <begin position="225"/>
        <end position="245"/>
    </location>
</feature>
<dbReference type="GO" id="GO:0006952">
    <property type="term" value="P:defense response"/>
    <property type="evidence" value="ECO:0007669"/>
    <property type="project" value="UniProtKB-KW"/>
</dbReference>
<sequence length="668" mass="75157">MAEGPTLLETPVWVTAVLFSCYALYFFLHREFWYRLLHHLSKRRKVALAAAAESMRDEIALLGIITLLVGVLEGPITRACVSPNGYRASWLTAVNGCACCLTTTGGVSPCFLAERGCGSYENITDCCAARPFHEECPVNYPLNSVAAPAPDNPTVAYLLPAGSNEEDGGGLSSTDSDDYADYLAEILEKYDRARCIGHVQVGWSQCTNPNQVPFISANALHDTHIFIFTIGVSHIVTCVAVFLLASLQMHPWKKWTEAVEKDALSKRIKDAIEEKMQREKLQKESEALEAQGLTPRPSLISRLSNPAGKLSRQHFTAALASEWRGREVHMKGLHRYAWEAVLCVAHPLTFWPVDHTNFRLMRGSFYYMHSIGTKSEFDFFGYMRESLEEDLSHLVGLSLPIWFIIVVSILLSWVLGWSVWVFTIISGVLLLIINTKLTWNGRFVTRGGGINTLTADIFWLGRPWLMLFVVKALMFAVSFVFASQVFFAIRYGSRSCFFAGNGFENLPDGIPWWSFIIINIIYLISLGLYTVPLYSLLVHMGGDFKASLIPDRLHRMPSFQDPSTERKSKFRRYLSAHIPRQRDCKGDSDCEEGDMEAHQRREHHKEYNRHSVNGLVRASVPTPVDIVTGGKGKGKGSKHEKGQRRKAKGPPDPDVFERWWSQGLDINN</sequence>
<feature type="compositionally biased region" description="Basic residues" evidence="8">
    <location>
        <begin position="632"/>
        <end position="648"/>
    </location>
</feature>
<dbReference type="Proteomes" id="UP001465755">
    <property type="component" value="Unassembled WGS sequence"/>
</dbReference>
<feature type="compositionally biased region" description="Basic and acidic residues" evidence="8">
    <location>
        <begin position="595"/>
        <end position="606"/>
    </location>
</feature>
<gene>
    <name evidence="10" type="ORF">WJX73_000139</name>
</gene>
<feature type="transmembrane region" description="Helical" evidence="9">
    <location>
        <begin position="391"/>
        <end position="411"/>
    </location>
</feature>
<keyword evidence="5 9" id="KW-1133">Transmembrane helix</keyword>
<evidence type="ECO:0000256" key="8">
    <source>
        <dbReference type="SAM" id="MobiDB-lite"/>
    </source>
</evidence>
<dbReference type="GO" id="GO:0016020">
    <property type="term" value="C:membrane"/>
    <property type="evidence" value="ECO:0007669"/>
    <property type="project" value="UniProtKB-SubCell"/>
</dbReference>
<keyword evidence="4" id="KW-0611">Plant defense</keyword>
<evidence type="ECO:0000256" key="2">
    <source>
        <dbReference type="ARBA" id="ARBA00006574"/>
    </source>
</evidence>
<evidence type="ECO:0000256" key="5">
    <source>
        <dbReference type="ARBA" id="ARBA00022989"/>
    </source>
</evidence>
<feature type="transmembrane region" description="Helical" evidence="9">
    <location>
        <begin position="417"/>
        <end position="433"/>
    </location>
</feature>
<protein>
    <recommendedName>
        <fullName evidence="12">MLO-like protein</fullName>
    </recommendedName>
</protein>